<keyword evidence="2" id="KW-1185">Reference proteome</keyword>
<name>A0A0S4LCZ8_9BACT</name>
<dbReference type="Proteomes" id="UP000198736">
    <property type="component" value="Unassembled WGS sequence"/>
</dbReference>
<accession>A0A0S4LCZ8</accession>
<sequence length="149" mass="16860">MTDLDAVLNAHQASLDCLNIVGDLLEKSRKSAIFHNTIFFNKSLEQAQHLLLSSKEELADSVIVSLLSTFERIVFDHLGSSGKTKDQGLNDVIKHFKKRVSTRTYRDAELLCGYRHWVAHGKRWPQPSAADPANTHKCLTDFLKQARLM</sequence>
<evidence type="ECO:0000313" key="1">
    <source>
        <dbReference type="EMBL" id="CUS34734.1"/>
    </source>
</evidence>
<dbReference type="AlphaFoldDB" id="A0A0S4LCZ8"/>
<dbReference type="EMBL" id="CZPZ01000010">
    <property type="protein sequence ID" value="CUS34734.1"/>
    <property type="molecule type" value="Genomic_DNA"/>
</dbReference>
<organism evidence="1 2">
    <name type="scientific">Candidatus Nitrospira nitrificans</name>
    <dbReference type="NCBI Taxonomy" id="1742973"/>
    <lineage>
        <taxon>Bacteria</taxon>
        <taxon>Pseudomonadati</taxon>
        <taxon>Nitrospirota</taxon>
        <taxon>Nitrospiria</taxon>
        <taxon>Nitrospirales</taxon>
        <taxon>Nitrospiraceae</taxon>
        <taxon>Nitrospira</taxon>
    </lineage>
</organism>
<reference evidence="2" key="1">
    <citation type="submission" date="2015-10" db="EMBL/GenBank/DDBJ databases">
        <authorList>
            <person name="Luecker S."/>
            <person name="Luecker S."/>
        </authorList>
    </citation>
    <scope>NUCLEOTIDE SEQUENCE [LARGE SCALE GENOMIC DNA]</scope>
</reference>
<dbReference type="RefSeq" id="WP_090896039.1">
    <property type="nucleotide sequence ID" value="NZ_CZPZ01000010.1"/>
</dbReference>
<proteinExistence type="predicted"/>
<protein>
    <submittedName>
        <fullName evidence="1">Uncharacterized protein</fullName>
    </submittedName>
</protein>
<gene>
    <name evidence="1" type="ORF">COMA2_180084</name>
</gene>
<evidence type="ECO:0000313" key="2">
    <source>
        <dbReference type="Proteomes" id="UP000198736"/>
    </source>
</evidence>
<dbReference type="STRING" id="1742973.COMA2_180084"/>